<evidence type="ECO:0000313" key="1">
    <source>
        <dbReference type="EMBL" id="ODV82649.1"/>
    </source>
</evidence>
<accession>A0A1E4ST14</accession>
<dbReference type="Proteomes" id="UP000094801">
    <property type="component" value="Unassembled WGS sequence"/>
</dbReference>
<reference evidence="2" key="1">
    <citation type="submission" date="2016-04" db="EMBL/GenBank/DDBJ databases">
        <title>Comparative genomics of biotechnologically important yeasts.</title>
        <authorList>
            <consortium name="DOE Joint Genome Institute"/>
            <person name="Riley R."/>
            <person name="Haridas S."/>
            <person name="Wolfe K.H."/>
            <person name="Lopes M.R."/>
            <person name="Hittinger C.T."/>
            <person name="Goker M."/>
            <person name="Salamov A."/>
            <person name="Wisecaver J."/>
            <person name="Long T.M."/>
            <person name="Aerts A.L."/>
            <person name="Barry K."/>
            <person name="Choi C."/>
            <person name="Clum A."/>
            <person name="Coughlan A.Y."/>
            <person name="Deshpande S."/>
            <person name="Douglass A.P."/>
            <person name="Hanson S.J."/>
            <person name="Klenk H.-P."/>
            <person name="Labutti K."/>
            <person name="Lapidus A."/>
            <person name="Lindquist E."/>
            <person name="Lipzen A."/>
            <person name="Meier-Kolthoff J.P."/>
            <person name="Ohm R.A."/>
            <person name="Otillar R.P."/>
            <person name="Pangilinan J."/>
            <person name="Peng Y."/>
            <person name="Rokas A."/>
            <person name="Rosa C.A."/>
            <person name="Scheuner C."/>
            <person name="Sibirny A.A."/>
            <person name="Slot J.C."/>
            <person name="Stielow J.B."/>
            <person name="Sun H."/>
            <person name="Kurtzman C.P."/>
            <person name="Blackwell M."/>
            <person name="Grigoriev I.V."/>
            <person name="Jeffries T.W."/>
        </authorList>
    </citation>
    <scope>NUCLEOTIDE SEQUENCE [LARGE SCALE GENOMIC DNA]</scope>
    <source>
        <strain evidence="2">NRRL YB-2248</strain>
    </source>
</reference>
<dbReference type="EMBL" id="KV453878">
    <property type="protein sequence ID" value="ODV82649.1"/>
    <property type="molecule type" value="Genomic_DNA"/>
</dbReference>
<sequence>MKQIQEDISKKLKADIKAKMSGFQQTAVVTRSESDPEKILERIQILFLRIRSNLKEQRNVFLPPDQLRIIDTYKQLAKLTLNLDKVDTLYEQVMAVQEHFTVIRIPEVVLTPLVISNYLTTSNKVHVHGITNW</sequence>
<name>A0A1E4ST14_9ASCO</name>
<proteinExistence type="predicted"/>
<evidence type="ECO:0000313" key="2">
    <source>
        <dbReference type="Proteomes" id="UP000094801"/>
    </source>
</evidence>
<protein>
    <submittedName>
        <fullName evidence="1">Uncharacterized protein</fullName>
    </submittedName>
</protein>
<keyword evidence="2" id="KW-1185">Reference proteome</keyword>
<organism evidence="1 2">
    <name type="scientific">[Candida] arabinofermentans NRRL YB-2248</name>
    <dbReference type="NCBI Taxonomy" id="983967"/>
    <lineage>
        <taxon>Eukaryota</taxon>
        <taxon>Fungi</taxon>
        <taxon>Dikarya</taxon>
        <taxon>Ascomycota</taxon>
        <taxon>Saccharomycotina</taxon>
        <taxon>Pichiomycetes</taxon>
        <taxon>Pichiales</taxon>
        <taxon>Pichiaceae</taxon>
        <taxon>Ogataea</taxon>
        <taxon>Ogataea/Candida clade</taxon>
    </lineage>
</organism>
<dbReference type="AlphaFoldDB" id="A0A1E4ST14"/>
<gene>
    <name evidence="1" type="ORF">CANARDRAFT_123106</name>
</gene>